<evidence type="ECO:0000313" key="3">
    <source>
        <dbReference type="Proteomes" id="UP000245946"/>
    </source>
</evidence>
<feature type="compositionally biased region" description="Basic residues" evidence="1">
    <location>
        <begin position="115"/>
        <end position="124"/>
    </location>
</feature>
<proteinExistence type="predicted"/>
<organism evidence="2 3">
    <name type="scientific">Tilletiopsis washingtonensis</name>
    <dbReference type="NCBI Taxonomy" id="58919"/>
    <lineage>
        <taxon>Eukaryota</taxon>
        <taxon>Fungi</taxon>
        <taxon>Dikarya</taxon>
        <taxon>Basidiomycota</taxon>
        <taxon>Ustilaginomycotina</taxon>
        <taxon>Exobasidiomycetes</taxon>
        <taxon>Entylomatales</taxon>
        <taxon>Entylomatales incertae sedis</taxon>
        <taxon>Tilletiopsis</taxon>
    </lineage>
</organism>
<sequence length="211" mass="23264">MPPRGWGAFCSAPRRSLLSTICEPAPRVGDPFAAAAGTGQHRRCLGPRAHRPTARSIGRHEGGATRRRCRFNLVARPPERLLRLLLCLLGERVARCSRCQRNSAAYGSALASGPRPRRRRPRTRRYCDRAISQRRSSRSPALGRHPSRNKPPSCRRVRMAAPSRLRARLTGGNGASACAVLAGRACCCSGHSSTQRRTPQCCIWQAHDDEK</sequence>
<evidence type="ECO:0000256" key="1">
    <source>
        <dbReference type="SAM" id="MobiDB-lite"/>
    </source>
</evidence>
<keyword evidence="3" id="KW-1185">Reference proteome</keyword>
<dbReference type="GeneID" id="37266775"/>
<dbReference type="AlphaFoldDB" id="A0A316Z031"/>
<evidence type="ECO:0000313" key="2">
    <source>
        <dbReference type="EMBL" id="PWN95067.1"/>
    </source>
</evidence>
<feature type="region of interest" description="Disordered" evidence="1">
    <location>
        <begin position="107"/>
        <end position="156"/>
    </location>
</feature>
<accession>A0A316Z031</accession>
<reference evidence="2 3" key="1">
    <citation type="journal article" date="2018" name="Mol. Biol. Evol.">
        <title>Broad Genomic Sampling Reveals a Smut Pathogenic Ancestry of the Fungal Clade Ustilaginomycotina.</title>
        <authorList>
            <person name="Kijpornyongpan T."/>
            <person name="Mondo S.J."/>
            <person name="Barry K."/>
            <person name="Sandor L."/>
            <person name="Lee J."/>
            <person name="Lipzen A."/>
            <person name="Pangilinan J."/>
            <person name="LaButti K."/>
            <person name="Hainaut M."/>
            <person name="Henrissat B."/>
            <person name="Grigoriev I.V."/>
            <person name="Spatafora J.W."/>
            <person name="Aime M.C."/>
        </authorList>
    </citation>
    <scope>NUCLEOTIDE SEQUENCE [LARGE SCALE GENOMIC DNA]</scope>
    <source>
        <strain evidence="2 3">MCA 4186</strain>
    </source>
</reference>
<protein>
    <submittedName>
        <fullName evidence="2">Uncharacterized protein</fullName>
    </submittedName>
</protein>
<dbReference type="Proteomes" id="UP000245946">
    <property type="component" value="Unassembled WGS sequence"/>
</dbReference>
<name>A0A316Z031_9BASI</name>
<gene>
    <name evidence="2" type="ORF">FA09DRAFT_158959</name>
</gene>
<dbReference type="EMBL" id="KZ819307">
    <property type="protein sequence ID" value="PWN95067.1"/>
    <property type="molecule type" value="Genomic_DNA"/>
</dbReference>
<dbReference type="RefSeq" id="XP_025595346.1">
    <property type="nucleotide sequence ID" value="XM_025739229.1"/>
</dbReference>
<feature type="compositionally biased region" description="Basic residues" evidence="1">
    <location>
        <begin position="145"/>
        <end position="156"/>
    </location>
</feature>